<protein>
    <submittedName>
        <fullName evidence="1">Uncharacterized protein</fullName>
    </submittedName>
</protein>
<name>A0A2K4WVW1_PSESX</name>
<gene>
    <name evidence="1" type="ORF">CFBP3840_02969</name>
</gene>
<sequence>MTQYEIGTDTTLTSSQWVKAYIATLDHKGDIQHETYEFQRDNRYEDDGLDEELTIYKDLCQSLGIHF</sequence>
<reference evidence="1 2" key="1">
    <citation type="submission" date="2017-11" db="EMBL/GenBank/DDBJ databases">
        <authorList>
            <person name="Han C.G."/>
        </authorList>
    </citation>
    <scope>NUCLEOTIDE SEQUENCE [LARGE SCALE GENOMIC DNA]</scope>
    <source>
        <strain evidence="1">CFBP3840</strain>
    </source>
</reference>
<dbReference type="Proteomes" id="UP000238095">
    <property type="component" value="Chromosome 1"/>
</dbReference>
<evidence type="ECO:0000313" key="1">
    <source>
        <dbReference type="EMBL" id="SOS40012.1"/>
    </source>
</evidence>
<organism evidence="1 2">
    <name type="scientific">Pseudomonas syringae</name>
    <dbReference type="NCBI Taxonomy" id="317"/>
    <lineage>
        <taxon>Bacteria</taxon>
        <taxon>Pseudomonadati</taxon>
        <taxon>Pseudomonadota</taxon>
        <taxon>Gammaproteobacteria</taxon>
        <taxon>Pseudomonadales</taxon>
        <taxon>Pseudomonadaceae</taxon>
        <taxon>Pseudomonas</taxon>
    </lineage>
</organism>
<dbReference type="EMBL" id="LT963409">
    <property type="protein sequence ID" value="SOS40012.1"/>
    <property type="molecule type" value="Genomic_DNA"/>
</dbReference>
<dbReference type="AlphaFoldDB" id="A0A2K4WVW1"/>
<accession>A0A2K4WVW1</accession>
<evidence type="ECO:0000313" key="2">
    <source>
        <dbReference type="Proteomes" id="UP000238095"/>
    </source>
</evidence>
<proteinExistence type="predicted"/>